<sequence length="205" mass="24500">MIKFDLLENGTDSLKSAYNKMQVLNDLQKGLDHYLKDIVFFLNHGIEILFKYVLKAKDESLIFSNQRKYEIAKQEMLRLGKSNVFEISPNLRTVTLSEAIKICKENDFEVSEEYHSSLTYLNKMRNQFMHYEVNISDEEMLKLLVRQQVIFELTMEFFELHIPNFIDYFEDARFEDTIDDYGDILAEMQREADFERYVDEMMDSE</sequence>
<protein>
    <submittedName>
        <fullName evidence="1">Uncharacterized protein</fullName>
    </submittedName>
</protein>
<name>A0ABT8J6N2_9BACL</name>
<organism evidence="1 2">
    <name type="scientific">Paenibacillus vandeheii</name>
    <dbReference type="NCBI Taxonomy" id="3035917"/>
    <lineage>
        <taxon>Bacteria</taxon>
        <taxon>Bacillati</taxon>
        <taxon>Bacillota</taxon>
        <taxon>Bacilli</taxon>
        <taxon>Bacillales</taxon>
        <taxon>Paenibacillaceae</taxon>
        <taxon>Paenibacillus</taxon>
    </lineage>
</organism>
<dbReference type="Proteomes" id="UP001174205">
    <property type="component" value="Unassembled WGS sequence"/>
</dbReference>
<proteinExistence type="predicted"/>
<dbReference type="RefSeq" id="WP_301245387.1">
    <property type="nucleotide sequence ID" value="NZ_JAROCD010000003.1"/>
</dbReference>
<evidence type="ECO:0000313" key="2">
    <source>
        <dbReference type="Proteomes" id="UP001174205"/>
    </source>
</evidence>
<gene>
    <name evidence="1" type="ORF">P5G61_05875</name>
</gene>
<accession>A0ABT8J6N2</accession>
<reference evidence="1" key="1">
    <citation type="submission" date="2023-03" db="EMBL/GenBank/DDBJ databases">
        <title>MT1 and MT2 Draft Genomes of Novel Species.</title>
        <authorList>
            <person name="Venkateswaran K."/>
        </authorList>
    </citation>
    <scope>NUCLEOTIDE SEQUENCE</scope>
    <source>
        <strain evidence="1">F6_3S_P_1C</strain>
    </source>
</reference>
<evidence type="ECO:0000313" key="1">
    <source>
        <dbReference type="EMBL" id="MDN4600746.1"/>
    </source>
</evidence>
<comment type="caution">
    <text evidence="1">The sequence shown here is derived from an EMBL/GenBank/DDBJ whole genome shotgun (WGS) entry which is preliminary data.</text>
</comment>
<keyword evidence="2" id="KW-1185">Reference proteome</keyword>
<dbReference type="EMBL" id="JAROCD010000003">
    <property type="protein sequence ID" value="MDN4600746.1"/>
    <property type="molecule type" value="Genomic_DNA"/>
</dbReference>